<name>A0AAP0LSR9_9ROSI</name>
<dbReference type="EMBL" id="JBCGBO010000007">
    <property type="protein sequence ID" value="KAK9186713.1"/>
    <property type="molecule type" value="Genomic_DNA"/>
</dbReference>
<protein>
    <submittedName>
        <fullName evidence="2">Uncharacterized protein</fullName>
    </submittedName>
</protein>
<comment type="caution">
    <text evidence="2">The sequence shown here is derived from an EMBL/GenBank/DDBJ whole genome shotgun (WGS) entry which is preliminary data.</text>
</comment>
<reference evidence="2 3" key="1">
    <citation type="submission" date="2024-05" db="EMBL/GenBank/DDBJ databases">
        <title>Haplotype-resolved chromosome-level genome assembly of Huyou (Citrus changshanensis).</title>
        <authorList>
            <person name="Miao C."/>
            <person name="Chen W."/>
            <person name="Wu Y."/>
            <person name="Wang L."/>
            <person name="Zhao S."/>
            <person name="Grierson D."/>
            <person name="Xu C."/>
            <person name="Chen K."/>
        </authorList>
    </citation>
    <scope>NUCLEOTIDE SEQUENCE [LARGE SCALE GENOMIC DNA]</scope>
    <source>
        <strain evidence="2">01-14</strain>
        <tissue evidence="2">Leaf</tissue>
    </source>
</reference>
<feature type="compositionally biased region" description="Polar residues" evidence="1">
    <location>
        <begin position="89"/>
        <end position="100"/>
    </location>
</feature>
<evidence type="ECO:0000313" key="2">
    <source>
        <dbReference type="EMBL" id="KAK9186713.1"/>
    </source>
</evidence>
<evidence type="ECO:0000313" key="3">
    <source>
        <dbReference type="Proteomes" id="UP001428341"/>
    </source>
</evidence>
<evidence type="ECO:0000256" key="1">
    <source>
        <dbReference type="SAM" id="MobiDB-lite"/>
    </source>
</evidence>
<dbReference type="AlphaFoldDB" id="A0AAP0LSR9"/>
<gene>
    <name evidence="2" type="ORF">WN944_018101</name>
</gene>
<sequence length="114" mass="12948">MHAAIKRGREIDAYRSMQPVVTNQEPVIEQHEASRPEETTYIDCPFLQERTRISLQQANFYSHFHVYEMRMACNSRKLMGPLQMEGSAMSGQLSKKSSSLAYVASAPTPVEDSH</sequence>
<dbReference type="Proteomes" id="UP001428341">
    <property type="component" value="Unassembled WGS sequence"/>
</dbReference>
<proteinExistence type="predicted"/>
<accession>A0AAP0LSR9</accession>
<keyword evidence="3" id="KW-1185">Reference proteome</keyword>
<feature type="region of interest" description="Disordered" evidence="1">
    <location>
        <begin position="16"/>
        <end position="36"/>
    </location>
</feature>
<organism evidence="2 3">
    <name type="scientific">Citrus x changshan-huyou</name>
    <dbReference type="NCBI Taxonomy" id="2935761"/>
    <lineage>
        <taxon>Eukaryota</taxon>
        <taxon>Viridiplantae</taxon>
        <taxon>Streptophyta</taxon>
        <taxon>Embryophyta</taxon>
        <taxon>Tracheophyta</taxon>
        <taxon>Spermatophyta</taxon>
        <taxon>Magnoliopsida</taxon>
        <taxon>eudicotyledons</taxon>
        <taxon>Gunneridae</taxon>
        <taxon>Pentapetalae</taxon>
        <taxon>rosids</taxon>
        <taxon>malvids</taxon>
        <taxon>Sapindales</taxon>
        <taxon>Rutaceae</taxon>
        <taxon>Aurantioideae</taxon>
        <taxon>Citrus</taxon>
    </lineage>
</organism>
<feature type="region of interest" description="Disordered" evidence="1">
    <location>
        <begin position="85"/>
        <end position="114"/>
    </location>
</feature>